<reference evidence="1" key="1">
    <citation type="submission" date="2009-04" db="EMBL/GenBank/DDBJ databases">
        <authorList>
            <person name="Weinstock G."/>
            <person name="Sodergren E."/>
            <person name="Clifton S."/>
            <person name="Fulton L."/>
            <person name="Fulton B."/>
            <person name="Courtney L."/>
            <person name="Fronick C."/>
            <person name="Harrison M."/>
            <person name="Strong C."/>
            <person name="Farmer C."/>
            <person name="Delahaunty K."/>
            <person name="Markovic C."/>
            <person name="Hall O."/>
            <person name="Minx P."/>
            <person name="Tomlinson C."/>
            <person name="Mitreva M."/>
            <person name="Nelson J."/>
            <person name="Hou S."/>
            <person name="Wollam A."/>
            <person name="Pepin K.H."/>
            <person name="Johnson M."/>
            <person name="Bhonagiri V."/>
            <person name="Nash W.E."/>
            <person name="Warren W."/>
            <person name="Chinwalla A."/>
            <person name="Mardis E.R."/>
            <person name="Wilson R.K."/>
        </authorList>
    </citation>
    <scope>NUCLEOTIDE SEQUENCE [LARGE SCALE GENOMIC DNA]</scope>
    <source>
        <strain evidence="1">ATCC 51147</strain>
    </source>
</reference>
<accession>C4GLV1</accession>
<dbReference type="AlphaFoldDB" id="C4GLV1"/>
<dbReference type="Proteomes" id="UP000003009">
    <property type="component" value="Unassembled WGS sequence"/>
</dbReference>
<name>C4GLV1_9NEIS</name>
<proteinExistence type="predicted"/>
<organism evidence="1 2">
    <name type="scientific">Kingella oralis ATCC 51147</name>
    <dbReference type="NCBI Taxonomy" id="629741"/>
    <lineage>
        <taxon>Bacteria</taxon>
        <taxon>Pseudomonadati</taxon>
        <taxon>Pseudomonadota</taxon>
        <taxon>Betaproteobacteria</taxon>
        <taxon>Neisseriales</taxon>
        <taxon>Neisseriaceae</taxon>
        <taxon>Kingella</taxon>
    </lineage>
</organism>
<dbReference type="EMBL" id="ACJW02000005">
    <property type="protein sequence ID" value="EEP67103.1"/>
    <property type="molecule type" value="Genomic_DNA"/>
</dbReference>
<comment type="caution">
    <text evidence="1">The sequence shown here is derived from an EMBL/GenBank/DDBJ whole genome shotgun (WGS) entry which is preliminary data.</text>
</comment>
<gene>
    <name evidence="1" type="ORF">GCWU000324_02675</name>
</gene>
<evidence type="ECO:0000313" key="2">
    <source>
        <dbReference type="Proteomes" id="UP000003009"/>
    </source>
</evidence>
<evidence type="ECO:0000313" key="1">
    <source>
        <dbReference type="EMBL" id="EEP67103.1"/>
    </source>
</evidence>
<dbReference type="STRING" id="629741.GCWU000324_02675"/>
<keyword evidence="2" id="KW-1185">Reference proteome</keyword>
<dbReference type="HOGENOM" id="CLU_2569283_0_0_4"/>
<protein>
    <submittedName>
        <fullName evidence="1">Uncharacterized protein</fullName>
    </submittedName>
</protein>
<sequence>MLFPHQENDFGRFCVCHVEISGCCLNETSARTQIFTNAYYKNLGLSCQCFLRLTGCALRFNDTQVSVLCHIFLCLWGGVVA</sequence>